<comment type="caution">
    <text evidence="1">The sequence shown here is derived from an EMBL/GenBank/DDBJ whole genome shotgun (WGS) entry which is preliminary data.</text>
</comment>
<keyword evidence="2" id="KW-1185">Reference proteome</keyword>
<gene>
    <name evidence="1" type="ORF">V1477_009392</name>
</gene>
<dbReference type="AlphaFoldDB" id="A0ABD2C9Q0"/>
<dbReference type="Proteomes" id="UP001607303">
    <property type="component" value="Unassembled WGS sequence"/>
</dbReference>
<accession>A0ABD2C9Q0</accession>
<name>A0ABD2C9Q0_VESMC</name>
<evidence type="ECO:0000313" key="1">
    <source>
        <dbReference type="EMBL" id="KAL2741763.1"/>
    </source>
</evidence>
<reference evidence="1 2" key="1">
    <citation type="journal article" date="2024" name="Ann. Entomol. Soc. Am.">
        <title>Genomic analyses of the southern and eastern yellowjacket wasps (Hymenoptera: Vespidae) reveal evolutionary signatures of social life.</title>
        <authorList>
            <person name="Catto M.A."/>
            <person name="Caine P.B."/>
            <person name="Orr S.E."/>
            <person name="Hunt B.G."/>
            <person name="Goodisman M.A.D."/>
        </authorList>
    </citation>
    <scope>NUCLEOTIDE SEQUENCE [LARGE SCALE GENOMIC DNA]</scope>
    <source>
        <strain evidence="1">232</strain>
        <tissue evidence="1">Head and thorax</tissue>
    </source>
</reference>
<organism evidence="1 2">
    <name type="scientific">Vespula maculifrons</name>
    <name type="common">Eastern yellow jacket</name>
    <name type="synonym">Wasp</name>
    <dbReference type="NCBI Taxonomy" id="7453"/>
    <lineage>
        <taxon>Eukaryota</taxon>
        <taxon>Metazoa</taxon>
        <taxon>Ecdysozoa</taxon>
        <taxon>Arthropoda</taxon>
        <taxon>Hexapoda</taxon>
        <taxon>Insecta</taxon>
        <taxon>Pterygota</taxon>
        <taxon>Neoptera</taxon>
        <taxon>Endopterygota</taxon>
        <taxon>Hymenoptera</taxon>
        <taxon>Apocrita</taxon>
        <taxon>Aculeata</taxon>
        <taxon>Vespoidea</taxon>
        <taxon>Vespidae</taxon>
        <taxon>Vespinae</taxon>
        <taxon>Vespula</taxon>
    </lineage>
</organism>
<proteinExistence type="predicted"/>
<sequence>MSKEVAREILPPPDHMMSEEVAREILPPPVTLLPLVKNSNFCESVQVSRKPRFVLGSHDVYRGGT</sequence>
<evidence type="ECO:0000313" key="2">
    <source>
        <dbReference type="Proteomes" id="UP001607303"/>
    </source>
</evidence>
<protein>
    <submittedName>
        <fullName evidence="1">Uncharacterized protein</fullName>
    </submittedName>
</protein>
<dbReference type="EMBL" id="JAYRBN010000058">
    <property type="protein sequence ID" value="KAL2741763.1"/>
    <property type="molecule type" value="Genomic_DNA"/>
</dbReference>